<sequence>MLWQIDPETASDIEKVNSQPELFERQPENYSLQVLTEKIASVAQQQPEFRELLEAIAEEVKPQLPTQLMVVGLKVQGNFKAKNMTQKAKPGVLTNQSMLSDVEIGMDLTIEDLIQEG</sequence>
<proteinExistence type="predicted"/>
<dbReference type="RefSeq" id="WP_072927076.1">
    <property type="nucleotide sequence ID" value="NZ_JACEGB010000284.1"/>
</dbReference>
<dbReference type="AlphaFoldDB" id="A0A841UQ47"/>
<evidence type="ECO:0000313" key="2">
    <source>
        <dbReference type="Proteomes" id="UP000551499"/>
    </source>
</evidence>
<accession>A0A841UQ47</accession>
<name>A0A841UQ47_MICAE</name>
<reference evidence="1 2" key="1">
    <citation type="submission" date="2020-07" db="EMBL/GenBank/DDBJ databases">
        <title>Genomes of two Microcystis aeruginosa (Cyanobacteria) strains from Florida (USA) with disparate toxicogenic potential.</title>
        <authorList>
            <person name="Lefler F.W."/>
            <person name="Barbosa M."/>
            <person name="Berthold D.E."/>
            <person name="Laughinghouse H.D. IV."/>
        </authorList>
    </citation>
    <scope>NUCLEOTIDE SEQUENCE [LARGE SCALE GENOMIC DNA]</scope>
    <source>
        <strain evidence="1 2">BLCCF108</strain>
    </source>
</reference>
<dbReference type="Proteomes" id="UP000551499">
    <property type="component" value="Unassembled WGS sequence"/>
</dbReference>
<dbReference type="EMBL" id="JACEGB010000284">
    <property type="protein sequence ID" value="MBC1192125.1"/>
    <property type="molecule type" value="Genomic_DNA"/>
</dbReference>
<protein>
    <submittedName>
        <fullName evidence="1">Uncharacterized protein</fullName>
    </submittedName>
</protein>
<evidence type="ECO:0000313" key="1">
    <source>
        <dbReference type="EMBL" id="MBC1192125.1"/>
    </source>
</evidence>
<organism evidence="1 2">
    <name type="scientific">Microcystis aeruginosa BLCC-F108</name>
    <dbReference type="NCBI Taxonomy" id="2755317"/>
    <lineage>
        <taxon>Bacteria</taxon>
        <taxon>Bacillati</taxon>
        <taxon>Cyanobacteriota</taxon>
        <taxon>Cyanophyceae</taxon>
        <taxon>Oscillatoriophycideae</taxon>
        <taxon>Chroococcales</taxon>
        <taxon>Microcystaceae</taxon>
        <taxon>Microcystis</taxon>
    </lineage>
</organism>
<comment type="caution">
    <text evidence="1">The sequence shown here is derived from an EMBL/GenBank/DDBJ whole genome shotgun (WGS) entry which is preliminary data.</text>
</comment>
<gene>
    <name evidence="1" type="ORF">H0902_15430</name>
</gene>